<evidence type="ECO:0000313" key="2">
    <source>
        <dbReference type="EMBL" id="SFQ12165.1"/>
    </source>
</evidence>
<feature type="region of interest" description="Disordered" evidence="1">
    <location>
        <begin position="1"/>
        <end position="27"/>
    </location>
</feature>
<name>A0A1I5VXF6_9EURY</name>
<evidence type="ECO:0000313" key="3">
    <source>
        <dbReference type="Proteomes" id="UP000183769"/>
    </source>
</evidence>
<dbReference type="EMBL" id="FOXI01000021">
    <property type="protein sequence ID" value="SFQ12165.1"/>
    <property type="molecule type" value="Genomic_DNA"/>
</dbReference>
<sequence length="55" mass="6077">MQIIHPPAVTPTATVSGHSAFPRWDGPTDEAFERASWQFHGPLEHPLEEMVAKPA</sequence>
<protein>
    <submittedName>
        <fullName evidence="2">Uncharacterized protein</fullName>
    </submittedName>
</protein>
<accession>A0A1I5VXF6</accession>
<dbReference type="Proteomes" id="UP000183769">
    <property type="component" value="Unassembled WGS sequence"/>
</dbReference>
<evidence type="ECO:0000256" key="1">
    <source>
        <dbReference type="SAM" id="MobiDB-lite"/>
    </source>
</evidence>
<gene>
    <name evidence="2" type="ORF">SAMN05216277_12118</name>
</gene>
<dbReference type="AlphaFoldDB" id="A0A1I5VXF6"/>
<keyword evidence="3" id="KW-1185">Reference proteome</keyword>
<organism evidence="2 3">
    <name type="scientific">Halolamina pelagica</name>
    <dbReference type="NCBI Taxonomy" id="699431"/>
    <lineage>
        <taxon>Archaea</taxon>
        <taxon>Methanobacteriati</taxon>
        <taxon>Methanobacteriota</taxon>
        <taxon>Stenosarchaea group</taxon>
        <taxon>Halobacteria</taxon>
        <taxon>Halobacteriales</taxon>
        <taxon>Haloferacaceae</taxon>
    </lineage>
</organism>
<proteinExistence type="predicted"/>
<reference evidence="3" key="1">
    <citation type="submission" date="2016-10" db="EMBL/GenBank/DDBJ databases">
        <authorList>
            <person name="Varghese N."/>
            <person name="Submissions S."/>
        </authorList>
    </citation>
    <scope>NUCLEOTIDE SEQUENCE [LARGE SCALE GENOMIC DNA]</scope>
    <source>
        <strain evidence="3">CGMCC 1.10329</strain>
    </source>
</reference>